<feature type="compositionally biased region" description="Polar residues" evidence="6">
    <location>
        <begin position="108"/>
        <end position="125"/>
    </location>
</feature>
<dbReference type="GO" id="GO:0006351">
    <property type="term" value="P:DNA-templated transcription"/>
    <property type="evidence" value="ECO:0007669"/>
    <property type="project" value="InterPro"/>
</dbReference>
<evidence type="ECO:0000256" key="6">
    <source>
        <dbReference type="SAM" id="MobiDB-lite"/>
    </source>
</evidence>
<dbReference type="Pfam" id="PF04082">
    <property type="entry name" value="Fungal_trans"/>
    <property type="match status" value="1"/>
</dbReference>
<feature type="region of interest" description="Disordered" evidence="6">
    <location>
        <begin position="143"/>
        <end position="163"/>
    </location>
</feature>
<evidence type="ECO:0000256" key="2">
    <source>
        <dbReference type="ARBA" id="ARBA00023015"/>
    </source>
</evidence>
<protein>
    <recommendedName>
        <fullName evidence="7">Zn(2)-C6 fungal-type domain-containing protein</fullName>
    </recommendedName>
</protein>
<dbReference type="GO" id="GO:0008270">
    <property type="term" value="F:zinc ion binding"/>
    <property type="evidence" value="ECO:0007669"/>
    <property type="project" value="InterPro"/>
</dbReference>
<dbReference type="PROSITE" id="PS50048">
    <property type="entry name" value="ZN2_CY6_FUNGAL_2"/>
    <property type="match status" value="1"/>
</dbReference>
<dbReference type="GeneID" id="30013580"/>
<dbReference type="CDD" id="cd12148">
    <property type="entry name" value="fungal_TF_MHR"/>
    <property type="match status" value="1"/>
</dbReference>
<keyword evidence="4" id="KW-0804">Transcription</keyword>
<dbReference type="InterPro" id="IPR007219">
    <property type="entry name" value="XnlR_reg_dom"/>
</dbReference>
<dbReference type="Gene3D" id="4.10.240.10">
    <property type="entry name" value="Zn(2)-C6 fungal-type DNA-binding domain"/>
    <property type="match status" value="1"/>
</dbReference>
<evidence type="ECO:0000256" key="4">
    <source>
        <dbReference type="ARBA" id="ARBA00023163"/>
    </source>
</evidence>
<evidence type="ECO:0000256" key="1">
    <source>
        <dbReference type="ARBA" id="ARBA00022723"/>
    </source>
</evidence>
<dbReference type="AlphaFoldDB" id="A0A178ZAK9"/>
<dbReference type="EMBL" id="LVYI01000009">
    <property type="protein sequence ID" value="OAP56233.1"/>
    <property type="molecule type" value="Genomic_DNA"/>
</dbReference>
<dbReference type="SUPFAM" id="SSF57701">
    <property type="entry name" value="Zn2/Cys6 DNA-binding domain"/>
    <property type="match status" value="1"/>
</dbReference>
<gene>
    <name evidence="8" type="ORF">AYL99_09412</name>
</gene>
<keyword evidence="9" id="KW-1185">Reference proteome</keyword>
<dbReference type="InterPro" id="IPR001138">
    <property type="entry name" value="Zn2Cys6_DnaBD"/>
</dbReference>
<dbReference type="CDD" id="cd00067">
    <property type="entry name" value="GAL4"/>
    <property type="match status" value="1"/>
</dbReference>
<organism evidence="8 9">
    <name type="scientific">Fonsecaea erecta</name>
    <dbReference type="NCBI Taxonomy" id="1367422"/>
    <lineage>
        <taxon>Eukaryota</taxon>
        <taxon>Fungi</taxon>
        <taxon>Dikarya</taxon>
        <taxon>Ascomycota</taxon>
        <taxon>Pezizomycotina</taxon>
        <taxon>Eurotiomycetes</taxon>
        <taxon>Chaetothyriomycetidae</taxon>
        <taxon>Chaetothyriales</taxon>
        <taxon>Herpotrichiellaceae</taxon>
        <taxon>Fonsecaea</taxon>
    </lineage>
</organism>
<dbReference type="PANTHER" id="PTHR47424:SF3">
    <property type="entry name" value="REGULATORY PROTEIN GAL4"/>
    <property type="match status" value="1"/>
</dbReference>
<evidence type="ECO:0000256" key="3">
    <source>
        <dbReference type="ARBA" id="ARBA00023125"/>
    </source>
</evidence>
<feature type="region of interest" description="Disordered" evidence="6">
    <location>
        <begin position="81"/>
        <end position="125"/>
    </location>
</feature>
<dbReference type="RefSeq" id="XP_018689600.1">
    <property type="nucleotide sequence ID" value="XM_018840919.1"/>
</dbReference>
<dbReference type="PANTHER" id="PTHR47424">
    <property type="entry name" value="REGULATORY PROTEIN GAL4"/>
    <property type="match status" value="1"/>
</dbReference>
<evidence type="ECO:0000256" key="5">
    <source>
        <dbReference type="ARBA" id="ARBA00023242"/>
    </source>
</evidence>
<dbReference type="Pfam" id="PF00172">
    <property type="entry name" value="Zn_clus"/>
    <property type="match status" value="1"/>
</dbReference>
<dbReference type="OrthoDB" id="424974at2759"/>
<evidence type="ECO:0000313" key="9">
    <source>
        <dbReference type="Proteomes" id="UP000078343"/>
    </source>
</evidence>
<reference evidence="8 9" key="1">
    <citation type="submission" date="2016-04" db="EMBL/GenBank/DDBJ databases">
        <title>Draft genome of Fonsecaea erecta CBS 125763.</title>
        <authorList>
            <person name="Weiss V.A."/>
            <person name="Vicente V.A."/>
            <person name="Raittz R.T."/>
            <person name="Moreno L.F."/>
            <person name="De Souza E.M."/>
            <person name="Pedrosa F.O."/>
            <person name="Steffens M.B."/>
            <person name="Faoro H."/>
            <person name="Tadra-Sfeir M.Z."/>
            <person name="Najafzadeh M.J."/>
            <person name="Felipe M.S."/>
            <person name="Teixeira M."/>
            <person name="Sun J."/>
            <person name="Xi L."/>
            <person name="Gomes R."/>
            <person name="De Azevedo C.M."/>
            <person name="Salgado C.G."/>
            <person name="Da Silva M.B."/>
            <person name="Nascimento M.F."/>
            <person name="Queiroz-Telles F."/>
            <person name="Attili D.S."/>
            <person name="Gorbushina A."/>
        </authorList>
    </citation>
    <scope>NUCLEOTIDE SEQUENCE [LARGE SCALE GENOMIC DNA]</scope>
    <source>
        <strain evidence="8 9">CBS 125763</strain>
    </source>
</reference>
<dbReference type="GO" id="GO:0000981">
    <property type="term" value="F:DNA-binding transcription factor activity, RNA polymerase II-specific"/>
    <property type="evidence" value="ECO:0007669"/>
    <property type="project" value="InterPro"/>
</dbReference>
<feature type="domain" description="Zn(2)-C6 fungal-type" evidence="7">
    <location>
        <begin position="26"/>
        <end position="56"/>
    </location>
</feature>
<dbReference type="InterPro" id="IPR036864">
    <property type="entry name" value="Zn2-C6_fun-type_DNA-bd_sf"/>
</dbReference>
<keyword evidence="5" id="KW-0539">Nucleus</keyword>
<keyword evidence="2" id="KW-0805">Transcription regulation</keyword>
<dbReference type="Proteomes" id="UP000078343">
    <property type="component" value="Unassembled WGS sequence"/>
</dbReference>
<name>A0A178ZAK9_9EURO</name>
<proteinExistence type="predicted"/>
<evidence type="ECO:0000313" key="8">
    <source>
        <dbReference type="EMBL" id="OAP56233.1"/>
    </source>
</evidence>
<dbReference type="SMART" id="SM00906">
    <property type="entry name" value="Fungal_trans"/>
    <property type="match status" value="1"/>
</dbReference>
<evidence type="ECO:0000259" key="7">
    <source>
        <dbReference type="PROSITE" id="PS50048"/>
    </source>
</evidence>
<dbReference type="GO" id="GO:0000435">
    <property type="term" value="P:positive regulation of transcription from RNA polymerase II promoter by galactose"/>
    <property type="evidence" value="ECO:0007669"/>
    <property type="project" value="TreeGrafter"/>
</dbReference>
<keyword evidence="3" id="KW-0238">DNA-binding</keyword>
<dbReference type="GO" id="GO:0005634">
    <property type="term" value="C:nucleus"/>
    <property type="evidence" value="ECO:0007669"/>
    <property type="project" value="TreeGrafter"/>
</dbReference>
<comment type="caution">
    <text evidence="8">The sequence shown here is derived from an EMBL/GenBank/DDBJ whole genome shotgun (WGS) entry which is preliminary data.</text>
</comment>
<keyword evidence="1" id="KW-0479">Metal-binding</keyword>
<accession>A0A178ZAK9</accession>
<sequence length="823" mass="92287">MKGTLQKRGIEKTTVRTQVRKRTILACEECRTRKRRCDGVVPACGLCTKRQSQCIYSAETDARDWNQSMIQSLRKRLQELERAAERQQPRVGDSSHAQEQSPGACEATPQTQASYDNDTAGSQSASDAIHPLQATYAAEDIEGKEVTSEEAHEPILPPTGINNKRHLTQCTGMSIFERLMKPIGIAIEQSPNISTVNAGADGTPSFSPEAGSSVQEQAHCDCDRLLETTRWNLPLRRRADRLVAVYFARHARMFPVLHRPTLMKQYEALWQARADPAKVGQKCVSLCRQKSRGKLFPATLNTVFALGAIFSSGCPERNATYSAEFYRDAEAIDVLVLLNEEVGLEFVQLVLIMAFYLQSTERFSKCWNMAGLALRMAQQMGLRYSVTEAQKRGLLGPFPTQVECEMRTRVWHACILLETEVSMSFAQPLTIPNGGKLIASPEAIDDSRLSNEVGKWNVQPGNVPSLMEYFVHALKLHGILGQVLNRQEARSETRADTATTVRAILSLDSEIAEWRDNLPPYLRYEPSSVSLDSLLEADGSKSTESEFVLDFPALSRRLHCRYLCVRQLVLRPALDLLFEKQQAGKRLPATDLNIARARLNDSMMIDIAEQCVLMAVELVEFLAAQIQTEHFVCWWYNIHYLYTSGSTILLGRLCTFFNRNLPPDLLPSSWELCLHYLSRYEKLSIVAEKSSQLLKESARRVSQLGIASLDEHHGSATEKTTNNTWKITAQADHETTEFATQTSQPSTADEVSNRLLGSDTSFQLPSDFGYHSIELHDSDFQLPTFVGYDARNGAPISCPSWAFLPPTSPLGRYPLQTEGWNFM</sequence>
<dbReference type="PROSITE" id="PS00463">
    <property type="entry name" value="ZN2_CY6_FUNGAL_1"/>
    <property type="match status" value="1"/>
</dbReference>
<dbReference type="InterPro" id="IPR051127">
    <property type="entry name" value="Fungal_SecMet_Regulators"/>
</dbReference>
<dbReference type="SMART" id="SM00066">
    <property type="entry name" value="GAL4"/>
    <property type="match status" value="1"/>
</dbReference>
<feature type="compositionally biased region" description="Basic and acidic residues" evidence="6">
    <location>
        <begin position="143"/>
        <end position="153"/>
    </location>
</feature>
<dbReference type="GO" id="GO:0000978">
    <property type="term" value="F:RNA polymerase II cis-regulatory region sequence-specific DNA binding"/>
    <property type="evidence" value="ECO:0007669"/>
    <property type="project" value="TreeGrafter"/>
</dbReference>